<gene>
    <name evidence="1" type="ORF">MENTE1834_LOCUS5154</name>
</gene>
<comment type="caution">
    <text evidence="1">The sequence shown here is derived from an EMBL/GenBank/DDBJ whole genome shotgun (WGS) entry which is preliminary data.</text>
</comment>
<dbReference type="EMBL" id="CAVMJV010000004">
    <property type="protein sequence ID" value="CAK5023294.1"/>
    <property type="molecule type" value="Genomic_DNA"/>
</dbReference>
<name>A0ACB0XYI3_MELEN</name>
<accession>A0ACB0XYI3</accession>
<proteinExistence type="predicted"/>
<dbReference type="Proteomes" id="UP001497535">
    <property type="component" value="Unassembled WGS sequence"/>
</dbReference>
<reference evidence="1" key="1">
    <citation type="submission" date="2023-11" db="EMBL/GenBank/DDBJ databases">
        <authorList>
            <person name="Poullet M."/>
        </authorList>
    </citation>
    <scope>NUCLEOTIDE SEQUENCE</scope>
    <source>
        <strain evidence="1">E1834</strain>
    </source>
</reference>
<protein>
    <submittedName>
        <fullName evidence="1">Uncharacterized protein</fullName>
    </submittedName>
</protein>
<organism evidence="1 2">
    <name type="scientific">Meloidogyne enterolobii</name>
    <name type="common">Root-knot nematode worm</name>
    <name type="synonym">Meloidogyne mayaguensis</name>
    <dbReference type="NCBI Taxonomy" id="390850"/>
    <lineage>
        <taxon>Eukaryota</taxon>
        <taxon>Metazoa</taxon>
        <taxon>Ecdysozoa</taxon>
        <taxon>Nematoda</taxon>
        <taxon>Chromadorea</taxon>
        <taxon>Rhabditida</taxon>
        <taxon>Tylenchina</taxon>
        <taxon>Tylenchomorpha</taxon>
        <taxon>Tylenchoidea</taxon>
        <taxon>Meloidogynidae</taxon>
        <taxon>Meloidogyninae</taxon>
        <taxon>Meloidogyne</taxon>
    </lineage>
</organism>
<evidence type="ECO:0000313" key="1">
    <source>
        <dbReference type="EMBL" id="CAK5023294.1"/>
    </source>
</evidence>
<keyword evidence="2" id="KW-1185">Reference proteome</keyword>
<sequence length="124" mass="14476">MRDKSITETRVDPTNLPISTLIPSNQHISALILRYLKIHIHFEVYQFRYRTRGIIRGIKEISSISLKISLYPFYILHPNNDIPLIHKIQIYTKSPDIQLISPLPQYHLNLAKSTSISLILRDPF</sequence>
<evidence type="ECO:0000313" key="2">
    <source>
        <dbReference type="Proteomes" id="UP001497535"/>
    </source>
</evidence>